<dbReference type="OrthoDB" id="2844965at2"/>
<proteinExistence type="predicted"/>
<keyword evidence="2" id="KW-1185">Reference proteome</keyword>
<reference evidence="1 2" key="1">
    <citation type="submission" date="2016-01" db="EMBL/GenBank/DDBJ databases">
        <title>Genome Sequences of Twelve Sporeforming Bacillus Species Isolated from Foods.</title>
        <authorList>
            <person name="Berendsen E.M."/>
            <person name="Wells-Bennik M.H."/>
            <person name="Krawcyk A.O."/>
            <person name="De Jong A."/>
            <person name="Holsappel S."/>
            <person name="Eijlander R.T."/>
            <person name="Kuipers O.P."/>
        </authorList>
    </citation>
    <scope>NUCLEOTIDE SEQUENCE [LARGE SCALE GENOMIC DNA]</scope>
    <source>
        <strain evidence="1 2">B4102</strain>
    </source>
</reference>
<sequence>MNDDERQRLLDWWNTMEAAKPMVRRLMSLITELRLHPQSSHADGIILFYRAASEVSYGYAGVRGCIRRAFTSEYEEALRMNMVNCHRFADRFSVDTRVLLERVAKQITGKDVLQLVQRIRETLRENDVMLEEINKKANAFFGKNTFQTLQKKMKESNKLSVVDTGLGVWDK</sequence>
<name>A0A150KZF9_9BACI</name>
<dbReference type="EMBL" id="LQYN01000056">
    <property type="protein sequence ID" value="KYD05477.1"/>
    <property type="molecule type" value="Genomic_DNA"/>
</dbReference>
<dbReference type="PATRIC" id="fig|46224.3.peg.3177"/>
<organism evidence="1 2">
    <name type="scientific">Heyndrickxia sporothermodurans</name>
    <dbReference type="NCBI Taxonomy" id="46224"/>
    <lineage>
        <taxon>Bacteria</taxon>
        <taxon>Bacillati</taxon>
        <taxon>Bacillota</taxon>
        <taxon>Bacilli</taxon>
        <taxon>Bacillales</taxon>
        <taxon>Bacillaceae</taxon>
        <taxon>Heyndrickxia</taxon>
    </lineage>
</organism>
<dbReference type="STRING" id="46224.B4102_3201"/>
<dbReference type="Proteomes" id="UP000075666">
    <property type="component" value="Unassembled WGS sequence"/>
</dbReference>
<accession>A0A150KZF9</accession>
<evidence type="ECO:0000313" key="2">
    <source>
        <dbReference type="Proteomes" id="UP000075666"/>
    </source>
</evidence>
<evidence type="ECO:0000313" key="1">
    <source>
        <dbReference type="EMBL" id="KYD05477.1"/>
    </source>
</evidence>
<gene>
    <name evidence="1" type="ORF">B4102_3201</name>
</gene>
<comment type="caution">
    <text evidence="1">The sequence shown here is derived from an EMBL/GenBank/DDBJ whole genome shotgun (WGS) entry which is preliminary data.</text>
</comment>
<protein>
    <submittedName>
        <fullName evidence="1">Uncharacterized protein</fullName>
    </submittedName>
</protein>
<dbReference type="RefSeq" id="WP_066231955.1">
    <property type="nucleotide sequence ID" value="NZ_LQYN01000056.1"/>
</dbReference>
<dbReference type="AlphaFoldDB" id="A0A150KZF9"/>